<sequence length="120" mass="13097">MLTLSWIFSQVAQTQTPWGYSEKLTNCTWEMRIFVVRETAVFANSRGSHAQGHLPAASERQVSPSNQIPVASCPPAPAPAPCFVASLGFCILALLFIAFLPDFEALGIRSDLQASLLDWS</sequence>
<keyword evidence="3" id="KW-1185">Reference proteome</keyword>
<evidence type="ECO:0000313" key="3">
    <source>
        <dbReference type="Proteomes" id="UP000558488"/>
    </source>
</evidence>
<evidence type="ECO:0000313" key="2">
    <source>
        <dbReference type="EMBL" id="KAF6353513.1"/>
    </source>
</evidence>
<keyword evidence="1" id="KW-1133">Transmembrane helix</keyword>
<keyword evidence="1" id="KW-0812">Transmembrane</keyword>
<comment type="caution">
    <text evidence="2">The sequence shown here is derived from an EMBL/GenBank/DDBJ whole genome shotgun (WGS) entry which is preliminary data.</text>
</comment>
<gene>
    <name evidence="2" type="ORF">mPipKuh1_010472</name>
</gene>
<protein>
    <submittedName>
        <fullName evidence="2">Uncharacterized protein</fullName>
    </submittedName>
</protein>
<dbReference type="EMBL" id="JACAGB010000007">
    <property type="protein sequence ID" value="KAF6353513.1"/>
    <property type="molecule type" value="Genomic_DNA"/>
</dbReference>
<organism evidence="2 3">
    <name type="scientific">Pipistrellus kuhlii</name>
    <name type="common">Kuhl's pipistrelle</name>
    <dbReference type="NCBI Taxonomy" id="59472"/>
    <lineage>
        <taxon>Eukaryota</taxon>
        <taxon>Metazoa</taxon>
        <taxon>Chordata</taxon>
        <taxon>Craniata</taxon>
        <taxon>Vertebrata</taxon>
        <taxon>Euteleostomi</taxon>
        <taxon>Mammalia</taxon>
        <taxon>Eutheria</taxon>
        <taxon>Laurasiatheria</taxon>
        <taxon>Chiroptera</taxon>
        <taxon>Yangochiroptera</taxon>
        <taxon>Vespertilionidae</taxon>
        <taxon>Pipistrellus</taxon>
    </lineage>
</organism>
<keyword evidence="1" id="KW-0472">Membrane</keyword>
<dbReference type="AlphaFoldDB" id="A0A7J7XUQ9"/>
<reference evidence="2 3" key="1">
    <citation type="journal article" date="2020" name="Nature">
        <title>Six reference-quality genomes reveal evolution of bat adaptations.</title>
        <authorList>
            <person name="Jebb D."/>
            <person name="Huang Z."/>
            <person name="Pippel M."/>
            <person name="Hughes G.M."/>
            <person name="Lavrichenko K."/>
            <person name="Devanna P."/>
            <person name="Winkler S."/>
            <person name="Jermiin L.S."/>
            <person name="Skirmuntt E.C."/>
            <person name="Katzourakis A."/>
            <person name="Burkitt-Gray L."/>
            <person name="Ray D.A."/>
            <person name="Sullivan K.A.M."/>
            <person name="Roscito J.G."/>
            <person name="Kirilenko B.M."/>
            <person name="Davalos L.M."/>
            <person name="Corthals A.P."/>
            <person name="Power M.L."/>
            <person name="Jones G."/>
            <person name="Ransome R.D."/>
            <person name="Dechmann D.K.N."/>
            <person name="Locatelli A.G."/>
            <person name="Puechmaille S.J."/>
            <person name="Fedrigo O."/>
            <person name="Jarvis E.D."/>
            <person name="Hiller M."/>
            <person name="Vernes S.C."/>
            <person name="Myers E.W."/>
            <person name="Teeling E.C."/>
        </authorList>
    </citation>
    <scope>NUCLEOTIDE SEQUENCE [LARGE SCALE GENOMIC DNA]</scope>
    <source>
        <strain evidence="2">MPipKuh1</strain>
        <tissue evidence="2">Flight muscle</tissue>
    </source>
</reference>
<feature type="transmembrane region" description="Helical" evidence="1">
    <location>
        <begin position="78"/>
        <end position="100"/>
    </location>
</feature>
<name>A0A7J7XUQ9_PIPKU</name>
<dbReference type="Proteomes" id="UP000558488">
    <property type="component" value="Unassembled WGS sequence"/>
</dbReference>
<accession>A0A7J7XUQ9</accession>
<evidence type="ECO:0000256" key="1">
    <source>
        <dbReference type="SAM" id="Phobius"/>
    </source>
</evidence>
<proteinExistence type="predicted"/>